<dbReference type="GO" id="GO:0005576">
    <property type="term" value="C:extracellular region"/>
    <property type="evidence" value="ECO:0007669"/>
    <property type="project" value="UniProtKB-SubCell"/>
</dbReference>
<dbReference type="EMBL" id="QTKU01000002">
    <property type="protein sequence ID" value="MBS8260663.1"/>
    <property type="molecule type" value="Genomic_DNA"/>
</dbReference>
<keyword evidence="6" id="KW-0282">Flagellum</keyword>
<evidence type="ECO:0000259" key="5">
    <source>
        <dbReference type="Pfam" id="PF00669"/>
    </source>
</evidence>
<evidence type="ECO:0000256" key="2">
    <source>
        <dbReference type="ARBA" id="ARBA00004613"/>
    </source>
</evidence>
<organism evidence="6 7">
    <name type="scientific">Roseibium polysiphoniae</name>
    <dbReference type="NCBI Taxonomy" id="2571221"/>
    <lineage>
        <taxon>Bacteria</taxon>
        <taxon>Pseudomonadati</taxon>
        <taxon>Pseudomonadota</taxon>
        <taxon>Alphaproteobacteria</taxon>
        <taxon>Hyphomicrobiales</taxon>
        <taxon>Stappiaceae</taxon>
        <taxon>Roseibium</taxon>
    </lineage>
</organism>
<protein>
    <submittedName>
        <fullName evidence="6">Flagellin</fullName>
    </submittedName>
</protein>
<evidence type="ECO:0000256" key="4">
    <source>
        <dbReference type="ARBA" id="ARBA00023143"/>
    </source>
</evidence>
<comment type="caution">
    <text evidence="6">The sequence shown here is derived from an EMBL/GenBank/DDBJ whole genome shotgun (WGS) entry which is preliminary data.</text>
</comment>
<dbReference type="NCBIfam" id="NF006489">
    <property type="entry name" value="PRK08913.1"/>
    <property type="match status" value="1"/>
</dbReference>
<dbReference type="PANTHER" id="PTHR42792">
    <property type="entry name" value="FLAGELLIN"/>
    <property type="match status" value="1"/>
</dbReference>
<evidence type="ECO:0000256" key="3">
    <source>
        <dbReference type="ARBA" id="ARBA00005709"/>
    </source>
</evidence>
<dbReference type="InterPro" id="IPR001492">
    <property type="entry name" value="Flagellin"/>
</dbReference>
<keyword evidence="4" id="KW-0975">Bacterial flagellum</keyword>
<feature type="domain" description="Flagellin N-terminal" evidence="5">
    <location>
        <begin position="7"/>
        <end position="138"/>
    </location>
</feature>
<dbReference type="Gene3D" id="1.20.1330.10">
    <property type="entry name" value="f41 fragment of flagellin, N-terminal domain"/>
    <property type="match status" value="1"/>
</dbReference>
<dbReference type="InterPro" id="IPR001029">
    <property type="entry name" value="Flagellin_N"/>
</dbReference>
<dbReference type="GO" id="GO:0005198">
    <property type="term" value="F:structural molecule activity"/>
    <property type="evidence" value="ECO:0007669"/>
    <property type="project" value="InterPro"/>
</dbReference>
<dbReference type="AlphaFoldDB" id="A0A944GSC0"/>
<evidence type="ECO:0000256" key="1">
    <source>
        <dbReference type="ARBA" id="ARBA00004365"/>
    </source>
</evidence>
<keyword evidence="6" id="KW-0969">Cilium</keyword>
<comment type="subcellular location">
    <subcellularLocation>
        <location evidence="1">Bacterial flagellum</location>
    </subcellularLocation>
    <subcellularLocation>
        <location evidence="2">Secreted</location>
    </subcellularLocation>
</comment>
<evidence type="ECO:0000313" key="6">
    <source>
        <dbReference type="EMBL" id="MBS8260663.1"/>
    </source>
</evidence>
<dbReference type="PANTHER" id="PTHR42792:SF1">
    <property type="entry name" value="FLAGELLAR HOOK-ASSOCIATED PROTEIN 3"/>
    <property type="match status" value="1"/>
</dbReference>
<accession>A0A944GSC0</accession>
<gene>
    <name evidence="6" type="ORF">DYI23_10575</name>
</gene>
<evidence type="ECO:0000313" key="7">
    <source>
        <dbReference type="Proteomes" id="UP000705379"/>
    </source>
</evidence>
<reference evidence="6" key="2">
    <citation type="journal article" date="2021" name="Microorganisms">
        <title>Bacterial Dimethylsulfoniopropionate Biosynthesis in the East China Sea.</title>
        <authorList>
            <person name="Liu J."/>
            <person name="Zhang Y."/>
            <person name="Liu J."/>
            <person name="Zhong H."/>
            <person name="Williams B.T."/>
            <person name="Zheng Y."/>
            <person name="Curson A.R.J."/>
            <person name="Sun C."/>
            <person name="Sun H."/>
            <person name="Song D."/>
            <person name="Wagner Mackenzie B."/>
            <person name="Bermejo Martinez A."/>
            <person name="Todd J.D."/>
            <person name="Zhang X.H."/>
        </authorList>
    </citation>
    <scope>NUCLEOTIDE SEQUENCE</scope>
    <source>
        <strain evidence="6">AESS21</strain>
    </source>
</reference>
<dbReference type="SUPFAM" id="SSF64518">
    <property type="entry name" value="Phase 1 flagellin"/>
    <property type="match status" value="1"/>
</dbReference>
<dbReference type="GO" id="GO:0009288">
    <property type="term" value="C:bacterial-type flagellum"/>
    <property type="evidence" value="ECO:0007669"/>
    <property type="project" value="UniProtKB-SubCell"/>
</dbReference>
<dbReference type="Pfam" id="PF00669">
    <property type="entry name" value="Flagellin_N"/>
    <property type="match status" value="1"/>
</dbReference>
<reference evidence="6" key="1">
    <citation type="submission" date="2018-08" db="EMBL/GenBank/DDBJ databases">
        <authorList>
            <person name="Jin W."/>
            <person name="Wang H."/>
            <person name="Yang Y."/>
            <person name="Li M."/>
            <person name="Liu J."/>
        </authorList>
    </citation>
    <scope>NUCLEOTIDE SEQUENCE</scope>
    <source>
        <strain evidence="6">AESS21</strain>
    </source>
</reference>
<dbReference type="Proteomes" id="UP000705379">
    <property type="component" value="Unassembled WGS sequence"/>
</dbReference>
<proteinExistence type="inferred from homology"/>
<comment type="similarity">
    <text evidence="3">Belongs to the bacterial flagellin family.</text>
</comment>
<name>A0A944GSC0_9HYPH</name>
<keyword evidence="6" id="KW-0966">Cell projection</keyword>
<sequence length="298" mass="31476">MVMRVATFSQSSTILQSALETQAKLASNQEQQASGTISSDYAGLGTDATMLVDLEVSISRSEASLSVAEDALSRVEMTYSALGGISDILTSMRADVTAVLTDEDLTALQVVAEAYLEDVSSLLNTQLAGRYLFAGSNTQEAPVDLTAYEATDLTTTDSSYYTGDTYVQTVRLSSERSLDYGITADTEAIETAMRALSYAASADPLTTDDVEVLSDLLVEAQDGVIALQSITSTAASSLESFISSEGEYIAEAEALASELNSSDVAELIVQASSYEVQLEASYAALGSLSDLSVLDYLF</sequence>